<evidence type="ECO:0000313" key="3">
    <source>
        <dbReference type="Proteomes" id="UP000500826"/>
    </source>
</evidence>
<feature type="compositionally biased region" description="Low complexity" evidence="1">
    <location>
        <begin position="82"/>
        <end position="98"/>
    </location>
</feature>
<gene>
    <name evidence="2" type="ORF">HK414_27815</name>
</gene>
<dbReference type="EMBL" id="CP053418">
    <property type="protein sequence ID" value="QJW85658.1"/>
    <property type="molecule type" value="Genomic_DNA"/>
</dbReference>
<protein>
    <recommendedName>
        <fullName evidence="4">Cupin domain-containing protein</fullName>
    </recommendedName>
</protein>
<feature type="region of interest" description="Disordered" evidence="1">
    <location>
        <begin position="106"/>
        <end position="128"/>
    </location>
</feature>
<feature type="region of interest" description="Disordered" evidence="1">
    <location>
        <begin position="79"/>
        <end position="98"/>
    </location>
</feature>
<evidence type="ECO:0008006" key="4">
    <source>
        <dbReference type="Google" id="ProtNLM"/>
    </source>
</evidence>
<dbReference type="Proteomes" id="UP000500826">
    <property type="component" value="Chromosome"/>
</dbReference>
<evidence type="ECO:0000256" key="1">
    <source>
        <dbReference type="SAM" id="MobiDB-lite"/>
    </source>
</evidence>
<organism evidence="2 3">
    <name type="scientific">Ramlibacter terrae</name>
    <dbReference type="NCBI Taxonomy" id="2732511"/>
    <lineage>
        <taxon>Bacteria</taxon>
        <taxon>Pseudomonadati</taxon>
        <taxon>Pseudomonadota</taxon>
        <taxon>Betaproteobacteria</taxon>
        <taxon>Burkholderiales</taxon>
        <taxon>Comamonadaceae</taxon>
        <taxon>Ramlibacter</taxon>
    </lineage>
</organism>
<reference evidence="2 3" key="2">
    <citation type="submission" date="2020-05" db="EMBL/GenBank/DDBJ databases">
        <authorList>
            <person name="Khan S.A."/>
            <person name="Jeon C.O."/>
            <person name="Chun B.H."/>
        </authorList>
    </citation>
    <scope>NUCLEOTIDE SEQUENCE [LARGE SCALE GENOMIC DNA]</scope>
    <source>
        <strain evidence="2 3">H242</strain>
    </source>
</reference>
<reference evidence="2 3" key="1">
    <citation type="submission" date="2020-05" db="EMBL/GenBank/DDBJ databases">
        <title>Ramlibacter rhizophilus sp. nov., isolated from rhizosphere soil of national flower Mugunghwa from South Korea.</title>
        <authorList>
            <person name="Zheng-Fei Y."/>
            <person name="Huan T."/>
        </authorList>
    </citation>
    <scope>NUCLEOTIDE SEQUENCE [LARGE SCALE GENOMIC DNA]</scope>
    <source>
        <strain evidence="2 3">H242</strain>
    </source>
</reference>
<sequence length="128" mass="14017">MDGESHVGVSALDDRNAQFIVMQGSVNARVRDLQPGENFEVDTPHRPCAPCSRATTAWMSILPAAIRAWWSTAARPRSMAKAARPSAWRPASRPASRAACWRRCSRRRCGRTTSRSGPPSATAPKTSR</sequence>
<proteinExistence type="predicted"/>
<evidence type="ECO:0000313" key="2">
    <source>
        <dbReference type="EMBL" id="QJW85658.1"/>
    </source>
</evidence>
<keyword evidence="3" id="KW-1185">Reference proteome</keyword>
<accession>A0ABX6P8G6</accession>
<name>A0ABX6P8G6_9BURK</name>